<organism evidence="1 2">
    <name type="scientific">Purpureocillium lilacinum</name>
    <name type="common">Paecilomyces lilacinus</name>
    <dbReference type="NCBI Taxonomy" id="33203"/>
    <lineage>
        <taxon>Eukaryota</taxon>
        <taxon>Fungi</taxon>
        <taxon>Dikarya</taxon>
        <taxon>Ascomycota</taxon>
        <taxon>Pezizomycotina</taxon>
        <taxon>Sordariomycetes</taxon>
        <taxon>Hypocreomycetidae</taxon>
        <taxon>Hypocreales</taxon>
        <taxon>Ophiocordycipitaceae</taxon>
        <taxon>Purpureocillium</taxon>
    </lineage>
</organism>
<proteinExistence type="predicted"/>
<gene>
    <name evidence="1" type="ORF">PCL_10711</name>
</gene>
<reference evidence="1 2" key="1">
    <citation type="journal article" date="2016" name="Front. Microbiol.">
        <title>Genome and transcriptome sequences reveal the specific parasitism of the nematophagous Purpureocillium lilacinum 36-1.</title>
        <authorList>
            <person name="Xie J."/>
            <person name="Li S."/>
            <person name="Mo C."/>
            <person name="Xiao X."/>
            <person name="Peng D."/>
            <person name="Wang G."/>
            <person name="Xiao Y."/>
        </authorList>
    </citation>
    <scope>NUCLEOTIDE SEQUENCE [LARGE SCALE GENOMIC DNA]</scope>
    <source>
        <strain evidence="1 2">36-1</strain>
    </source>
</reference>
<dbReference type="EMBL" id="LCWV01000006">
    <property type="protein sequence ID" value="PWI72088.1"/>
    <property type="molecule type" value="Genomic_DNA"/>
</dbReference>
<dbReference type="Proteomes" id="UP000245956">
    <property type="component" value="Unassembled WGS sequence"/>
</dbReference>
<evidence type="ECO:0000313" key="2">
    <source>
        <dbReference type="Proteomes" id="UP000245956"/>
    </source>
</evidence>
<dbReference type="AlphaFoldDB" id="A0A2U3EC58"/>
<sequence length="335" mass="36309">MVVLACVLLHERGATASFRGVWHGQPAMQRWARLSPDCDVVTRSGRHLARSRSLGGHDAMRPSPVHTVHPGVLASWQCRPPPLESPPRVDLPLSLAGVSSPHVSSLTPRHAICLAADALRMRDGQAAQATALRHAPFCRDLRAATTPGAHGDRVLGLRCRRRAATKRHACSLGPATAMKRNRLARAALANETARVMQCAGTRRCHLLNCCLLYIYASSQAHREPHRVVRMLRAIPAHRDAALPLLTECASIRLFPSCVISQAASIRGPVRDQLSSQPLPDLQLTEHAAQTSSSSSARSPFRVSPLTQLGILPKPQAASPARQASELLLQRLEVIP</sequence>
<name>A0A2U3EC58_PURLI</name>
<protein>
    <submittedName>
        <fullName evidence="1">Uncharacterized protein</fullName>
    </submittedName>
</protein>
<comment type="caution">
    <text evidence="1">The sequence shown here is derived from an EMBL/GenBank/DDBJ whole genome shotgun (WGS) entry which is preliminary data.</text>
</comment>
<accession>A0A2U3EC58</accession>
<evidence type="ECO:0000313" key="1">
    <source>
        <dbReference type="EMBL" id="PWI72088.1"/>
    </source>
</evidence>